<feature type="compositionally biased region" description="Low complexity" evidence="2">
    <location>
        <begin position="187"/>
        <end position="210"/>
    </location>
</feature>
<dbReference type="Gene3D" id="3.30.420.40">
    <property type="match status" value="1"/>
</dbReference>
<evidence type="ECO:0000313" key="3">
    <source>
        <dbReference type="EMBL" id="NMN00294.1"/>
    </source>
</evidence>
<dbReference type="PANTHER" id="PTHR18964">
    <property type="entry name" value="ROK (REPRESSOR, ORF, KINASE) FAMILY"/>
    <property type="match status" value="1"/>
</dbReference>
<evidence type="ECO:0000256" key="2">
    <source>
        <dbReference type="SAM" id="MobiDB-lite"/>
    </source>
</evidence>
<protein>
    <submittedName>
        <fullName evidence="3">NagC family transcriptional regulator</fullName>
    </submittedName>
</protein>
<gene>
    <name evidence="3" type="ORF">G1C96_0872</name>
</gene>
<feature type="region of interest" description="Disordered" evidence="2">
    <location>
        <begin position="1"/>
        <end position="36"/>
    </location>
</feature>
<dbReference type="RefSeq" id="WP_205832046.1">
    <property type="nucleotide sequence ID" value="NZ_JAAIIH010000004.1"/>
</dbReference>
<dbReference type="Pfam" id="PF00480">
    <property type="entry name" value="ROK"/>
    <property type="match status" value="1"/>
</dbReference>
<sequence>MSAASTPAARTHTTPAPLPQAPAPAPARATTPDDVRRRNRAAMLRYLYGRERVTRQELAANLGLSLPTVTQNLHAMLEEGLAMPGDALSSTGGRRARGYAFNPRHRLAVGAQAGPTTLLLRAVDLYGNVVMERVRSLPYRADVAYRQRVGGIVGEFAAECGAVIGAGVCLPDAAGAGAEHRPDHARTPAAQSPAARTPAAQPFAVQSSPAQQPPISQPSAAQSVAVAFARHSPAPCATVRPPQAAAFAELWHDRTLRNALCIYLDRRPSGAMIVNDSVLPGCAIEHMTLVPGGRECRCGRRGCMDAYCSLETLPEDYESIPGFFSVLEQGETHHRERMNRWLDHVALAIANARSVVPGDVIVGGEAAQYLDDADIAALTRRVADLDAQSVGGHADANVMNDDAYGTGADANTGADAHGTGGTGPALTLRTASCDDGACATGAALRFVRPYLDGLFGV</sequence>
<feature type="region of interest" description="Disordered" evidence="2">
    <location>
        <begin position="176"/>
        <end position="217"/>
    </location>
</feature>
<keyword evidence="4" id="KW-1185">Reference proteome</keyword>
<feature type="compositionally biased region" description="Low complexity" evidence="2">
    <location>
        <begin position="1"/>
        <end position="15"/>
    </location>
</feature>
<dbReference type="EMBL" id="JAAIIH010000004">
    <property type="protein sequence ID" value="NMN00294.1"/>
    <property type="molecule type" value="Genomic_DNA"/>
</dbReference>
<dbReference type="InterPro" id="IPR036390">
    <property type="entry name" value="WH_DNA-bd_sf"/>
</dbReference>
<dbReference type="Pfam" id="PF13412">
    <property type="entry name" value="HTH_24"/>
    <property type="match status" value="1"/>
</dbReference>
<dbReference type="PANTHER" id="PTHR18964:SF149">
    <property type="entry name" value="BIFUNCTIONAL UDP-N-ACETYLGLUCOSAMINE 2-EPIMERASE_N-ACETYLMANNOSAMINE KINASE"/>
    <property type="match status" value="1"/>
</dbReference>
<evidence type="ECO:0000256" key="1">
    <source>
        <dbReference type="ARBA" id="ARBA00006479"/>
    </source>
</evidence>
<dbReference type="InterPro" id="IPR011991">
    <property type="entry name" value="ArsR-like_HTH"/>
</dbReference>
<dbReference type="Proteomes" id="UP000588277">
    <property type="component" value="Unassembled WGS sequence"/>
</dbReference>
<comment type="similarity">
    <text evidence="1">Belongs to the ROK (NagC/XylR) family.</text>
</comment>
<dbReference type="AlphaFoldDB" id="A0A7Y0HZ09"/>
<dbReference type="Gene3D" id="1.10.10.10">
    <property type="entry name" value="Winged helix-like DNA-binding domain superfamily/Winged helix DNA-binding domain"/>
    <property type="match status" value="1"/>
</dbReference>
<dbReference type="SUPFAM" id="SSF53067">
    <property type="entry name" value="Actin-like ATPase domain"/>
    <property type="match status" value="1"/>
</dbReference>
<dbReference type="SUPFAM" id="SSF46785">
    <property type="entry name" value="Winged helix' DNA-binding domain"/>
    <property type="match status" value="1"/>
</dbReference>
<name>A0A7Y0HZ09_9BIFI</name>
<reference evidence="3 4" key="1">
    <citation type="submission" date="2020-02" db="EMBL/GenBank/DDBJ databases">
        <title>Characterization of phylogenetic diversity of novel bifidobacterial species isolated in Czech ZOOs.</title>
        <authorList>
            <person name="Lugli G.A."/>
            <person name="Vera N.B."/>
            <person name="Ventura M."/>
        </authorList>
    </citation>
    <scope>NUCLEOTIDE SEQUENCE [LARGE SCALE GENOMIC DNA]</scope>
    <source>
        <strain evidence="3 4">DSM 109958</strain>
    </source>
</reference>
<evidence type="ECO:0000313" key="4">
    <source>
        <dbReference type="Proteomes" id="UP000588277"/>
    </source>
</evidence>
<dbReference type="InterPro" id="IPR036388">
    <property type="entry name" value="WH-like_DNA-bd_sf"/>
</dbReference>
<comment type="caution">
    <text evidence="3">The sequence shown here is derived from an EMBL/GenBank/DDBJ whole genome shotgun (WGS) entry which is preliminary data.</text>
</comment>
<organism evidence="3 4">
    <name type="scientific">Bifidobacterium moraviense</name>
    <dbReference type="NCBI Taxonomy" id="2675323"/>
    <lineage>
        <taxon>Bacteria</taxon>
        <taxon>Bacillati</taxon>
        <taxon>Actinomycetota</taxon>
        <taxon>Actinomycetes</taxon>
        <taxon>Bifidobacteriales</taxon>
        <taxon>Bifidobacteriaceae</taxon>
        <taxon>Bifidobacterium</taxon>
    </lineage>
</organism>
<accession>A0A7Y0HZ09</accession>
<dbReference type="InterPro" id="IPR043129">
    <property type="entry name" value="ATPase_NBD"/>
</dbReference>
<dbReference type="InterPro" id="IPR000600">
    <property type="entry name" value="ROK"/>
</dbReference>
<proteinExistence type="inferred from homology"/>
<dbReference type="CDD" id="cd00090">
    <property type="entry name" value="HTH_ARSR"/>
    <property type="match status" value="1"/>
</dbReference>
<feature type="compositionally biased region" description="Pro residues" evidence="2">
    <location>
        <begin position="16"/>
        <end position="25"/>
    </location>
</feature>